<protein>
    <recommendedName>
        <fullName evidence="1">Serine aminopeptidase S33 domain-containing protein</fullName>
    </recommendedName>
</protein>
<proteinExistence type="predicted"/>
<dbReference type="Pfam" id="PF12146">
    <property type="entry name" value="Hydrolase_4"/>
    <property type="match status" value="1"/>
</dbReference>
<evidence type="ECO:0000259" key="1">
    <source>
        <dbReference type="Pfam" id="PF12146"/>
    </source>
</evidence>
<feature type="domain" description="Serine aminopeptidase S33" evidence="1">
    <location>
        <begin position="124"/>
        <end position="356"/>
    </location>
</feature>
<dbReference type="Gene3D" id="3.40.50.1820">
    <property type="entry name" value="alpha/beta hydrolase"/>
    <property type="match status" value="1"/>
</dbReference>
<dbReference type="SUPFAM" id="SSF53474">
    <property type="entry name" value="alpha/beta-Hydrolases"/>
    <property type="match status" value="1"/>
</dbReference>
<dbReference type="PANTHER" id="PTHR43358">
    <property type="entry name" value="ALPHA/BETA-HYDROLASE"/>
    <property type="match status" value="1"/>
</dbReference>
<evidence type="ECO:0000313" key="3">
    <source>
        <dbReference type="Proteomes" id="UP000193834"/>
    </source>
</evidence>
<dbReference type="InterPro" id="IPR052920">
    <property type="entry name" value="DNA-binding_regulatory"/>
</dbReference>
<dbReference type="Proteomes" id="UP000193834">
    <property type="component" value="Unassembled WGS sequence"/>
</dbReference>
<sequence length="394" mass="44531">MKKFFIIVIFVGLLFVTIVFGFKKYGLYVMSNKINTIVLSKEGNDFKRKLLPKAETGFATPEDGKDYRIFNHNQAWFEQQITEGRVERWTQRTSETYYIGKGSSAKAMTHPITLNAYFLKNTTETNKTVIIAHGFGLSGDKYGAWGKMYYDLGYNVLLPDARAHGKSEGNYISFGLQEKDDYTNKQGWIEQVIEKIGPDSEIYLHGGSMGAATMMMVAGEAVPANVKLLIEDCGYADLNIPFRHLKGTILSKLEGQNGAYKFKRNLAGLNLNVPIDEQDINYLFDRFLHVFNERYELAENDRDVLASVSAVQAMNTTALPVLFIHGQSDALVPFKETTETLINSKQSNRNNARYEEYFPANANHGAAIKVDYETYKSKIQAFIAHHTQLIGEQQ</sequence>
<dbReference type="OrthoDB" id="9776685at2"/>
<organism evidence="2 3">
    <name type="scientific">Paenibacillus aquistagni</name>
    <dbReference type="NCBI Taxonomy" id="1852522"/>
    <lineage>
        <taxon>Bacteria</taxon>
        <taxon>Bacillati</taxon>
        <taxon>Bacillota</taxon>
        <taxon>Bacilli</taxon>
        <taxon>Bacillales</taxon>
        <taxon>Paenibacillaceae</taxon>
        <taxon>Paenibacillus</taxon>
    </lineage>
</organism>
<name>A0A1X7KC07_9BACL</name>
<dbReference type="STRING" id="1852522.SAMN06295960_2303"/>
<dbReference type="PRINTS" id="PR00111">
    <property type="entry name" value="ABHYDROLASE"/>
</dbReference>
<dbReference type="InterPro" id="IPR029058">
    <property type="entry name" value="AB_hydrolase_fold"/>
</dbReference>
<dbReference type="InterPro" id="IPR000073">
    <property type="entry name" value="AB_hydrolase_1"/>
</dbReference>
<dbReference type="EMBL" id="FXAZ01000002">
    <property type="protein sequence ID" value="SMG38404.1"/>
    <property type="molecule type" value="Genomic_DNA"/>
</dbReference>
<accession>A0A1X7KC07</accession>
<gene>
    <name evidence="2" type="ORF">SAMN06295960_2303</name>
</gene>
<dbReference type="PANTHER" id="PTHR43358:SF4">
    <property type="entry name" value="ALPHA_BETA HYDROLASE FOLD-1 DOMAIN-CONTAINING PROTEIN"/>
    <property type="match status" value="1"/>
</dbReference>
<reference evidence="2 3" key="1">
    <citation type="submission" date="2017-04" db="EMBL/GenBank/DDBJ databases">
        <authorList>
            <person name="Afonso C.L."/>
            <person name="Miller P.J."/>
            <person name="Scott M.A."/>
            <person name="Spackman E."/>
            <person name="Goraichik I."/>
            <person name="Dimitrov K.M."/>
            <person name="Suarez D.L."/>
            <person name="Swayne D.E."/>
        </authorList>
    </citation>
    <scope>NUCLEOTIDE SEQUENCE [LARGE SCALE GENOMIC DNA]</scope>
    <source>
        <strain evidence="2 3">11</strain>
    </source>
</reference>
<dbReference type="AlphaFoldDB" id="A0A1X7KC07"/>
<evidence type="ECO:0000313" key="2">
    <source>
        <dbReference type="EMBL" id="SMG38404.1"/>
    </source>
</evidence>
<dbReference type="RefSeq" id="WP_085494481.1">
    <property type="nucleotide sequence ID" value="NZ_FXAZ01000002.1"/>
</dbReference>
<dbReference type="InterPro" id="IPR022742">
    <property type="entry name" value="Hydrolase_4"/>
</dbReference>
<keyword evidence="3" id="KW-1185">Reference proteome</keyword>